<dbReference type="Proteomes" id="UP000250831">
    <property type="component" value="Unassembled WGS sequence"/>
</dbReference>
<reference evidence="5 6" key="1">
    <citation type="submission" date="2018-04" db="EMBL/GenBank/DDBJ databases">
        <title>Sphingobacterium sp. M46 Genome.</title>
        <authorList>
            <person name="Cheng J."/>
            <person name="Li Y."/>
        </authorList>
    </citation>
    <scope>NUCLEOTIDE SEQUENCE [LARGE SCALE GENOMIC DNA]</scope>
    <source>
        <strain evidence="5 6">M46</strain>
    </source>
</reference>
<dbReference type="EMBL" id="QCXX01000003">
    <property type="protein sequence ID" value="PUV24529.1"/>
    <property type="molecule type" value="Genomic_DNA"/>
</dbReference>
<dbReference type="CDD" id="cd05324">
    <property type="entry name" value="carb_red_PTCR-like_SDR_c"/>
    <property type="match status" value="1"/>
</dbReference>
<comment type="similarity">
    <text evidence="1 4">Belongs to the short-chain dehydrogenases/reductases (SDR) family.</text>
</comment>
<gene>
    <name evidence="5" type="ORF">DCO56_14400</name>
</gene>
<dbReference type="AlphaFoldDB" id="A0A363NUS2"/>
<accession>A0A363NUS2</accession>
<evidence type="ECO:0000256" key="4">
    <source>
        <dbReference type="RuleBase" id="RU000363"/>
    </source>
</evidence>
<evidence type="ECO:0000313" key="6">
    <source>
        <dbReference type="Proteomes" id="UP000250831"/>
    </source>
</evidence>
<name>A0A363NUS2_9SPHI</name>
<keyword evidence="6" id="KW-1185">Reference proteome</keyword>
<evidence type="ECO:0000256" key="3">
    <source>
        <dbReference type="ARBA" id="ARBA00023002"/>
    </source>
</evidence>
<sequence length="245" mass="26972">MKTVLITGGNKGIGFETAKLLLNKGLFVYIGSRDMEKGDEAVKELNNNGFQSVKAVVIDVTDLETILSVKSIIQNEQGKLDILINNAGILGNFPQSATDVSIEILKDVYETNVYGVIRVTQNFLDLLKKSDEPRIVNVSSSLGSLTLHSDPSYPFYNVKPFAYNSSKTALNMFTVHLAYELKDTVFKVNSVCPGYTDTDFGNHIGTGKVEDAAKRLVKYALIDNDGPTGRFFSEETNPNTDEIAW</sequence>
<dbReference type="GO" id="GO:0016616">
    <property type="term" value="F:oxidoreductase activity, acting on the CH-OH group of donors, NAD or NADP as acceptor"/>
    <property type="evidence" value="ECO:0007669"/>
    <property type="project" value="InterPro"/>
</dbReference>
<dbReference type="OrthoDB" id="5786478at2"/>
<dbReference type="SUPFAM" id="SSF51735">
    <property type="entry name" value="NAD(P)-binding Rossmann-fold domains"/>
    <property type="match status" value="1"/>
</dbReference>
<dbReference type="InterPro" id="IPR036291">
    <property type="entry name" value="NAD(P)-bd_dom_sf"/>
</dbReference>
<keyword evidence="2" id="KW-0521">NADP</keyword>
<dbReference type="InterPro" id="IPR045313">
    <property type="entry name" value="CBR1-like"/>
</dbReference>
<dbReference type="PRINTS" id="PR00080">
    <property type="entry name" value="SDRFAMILY"/>
</dbReference>
<evidence type="ECO:0000313" key="5">
    <source>
        <dbReference type="EMBL" id="PUV24529.1"/>
    </source>
</evidence>
<dbReference type="InterPro" id="IPR002347">
    <property type="entry name" value="SDR_fam"/>
</dbReference>
<protein>
    <submittedName>
        <fullName evidence="5">Short-chain dehydrogenase</fullName>
    </submittedName>
</protein>
<dbReference type="Gene3D" id="3.40.50.720">
    <property type="entry name" value="NAD(P)-binding Rossmann-like Domain"/>
    <property type="match status" value="1"/>
</dbReference>
<dbReference type="PRINTS" id="PR00081">
    <property type="entry name" value="GDHRDH"/>
</dbReference>
<proteinExistence type="inferred from homology"/>
<organism evidence="5 6">
    <name type="scientific">Sphingobacterium athyrii</name>
    <dbReference type="NCBI Taxonomy" id="2152717"/>
    <lineage>
        <taxon>Bacteria</taxon>
        <taxon>Pseudomonadati</taxon>
        <taxon>Bacteroidota</taxon>
        <taxon>Sphingobacteriia</taxon>
        <taxon>Sphingobacteriales</taxon>
        <taxon>Sphingobacteriaceae</taxon>
        <taxon>Sphingobacterium</taxon>
    </lineage>
</organism>
<dbReference type="Pfam" id="PF00106">
    <property type="entry name" value="adh_short"/>
    <property type="match status" value="1"/>
</dbReference>
<dbReference type="RefSeq" id="WP_108634457.1">
    <property type="nucleotide sequence ID" value="NZ_QCXX01000003.1"/>
</dbReference>
<evidence type="ECO:0000256" key="2">
    <source>
        <dbReference type="ARBA" id="ARBA00022857"/>
    </source>
</evidence>
<dbReference type="PANTHER" id="PTHR43490">
    <property type="entry name" value="(+)-NEOMENTHOL DEHYDROGENASE"/>
    <property type="match status" value="1"/>
</dbReference>
<dbReference type="PANTHER" id="PTHR43490:SF99">
    <property type="entry name" value="SHORT-CHAIN DEHYDROGENASE_REDUCTASE"/>
    <property type="match status" value="1"/>
</dbReference>
<keyword evidence="3" id="KW-0560">Oxidoreductase</keyword>
<evidence type="ECO:0000256" key="1">
    <source>
        <dbReference type="ARBA" id="ARBA00006484"/>
    </source>
</evidence>
<comment type="caution">
    <text evidence="5">The sequence shown here is derived from an EMBL/GenBank/DDBJ whole genome shotgun (WGS) entry which is preliminary data.</text>
</comment>